<evidence type="ECO:0000256" key="1">
    <source>
        <dbReference type="SAM" id="Phobius"/>
    </source>
</evidence>
<dbReference type="PANTHER" id="PTHR39430:SF1">
    <property type="entry name" value="PROTEASE"/>
    <property type="match status" value="1"/>
</dbReference>
<dbReference type="EMBL" id="MUHA01000028">
    <property type="protein sequence ID" value="OXA95925.1"/>
    <property type="molecule type" value="Genomic_DNA"/>
</dbReference>
<feature type="transmembrane region" description="Helical" evidence="1">
    <location>
        <begin position="151"/>
        <end position="170"/>
    </location>
</feature>
<dbReference type="Pfam" id="PF02517">
    <property type="entry name" value="Rce1-like"/>
    <property type="match status" value="1"/>
</dbReference>
<feature type="transmembrane region" description="Helical" evidence="1">
    <location>
        <begin position="111"/>
        <end position="130"/>
    </location>
</feature>
<feature type="transmembrane region" description="Helical" evidence="1">
    <location>
        <begin position="83"/>
        <end position="105"/>
    </location>
</feature>
<keyword evidence="1" id="KW-1133">Transmembrane helix</keyword>
<feature type="transmembrane region" description="Helical" evidence="1">
    <location>
        <begin position="176"/>
        <end position="193"/>
    </location>
</feature>
<name>A0A226HP03_9FLAO</name>
<reference evidence="3 4" key="1">
    <citation type="submission" date="2016-11" db="EMBL/GenBank/DDBJ databases">
        <title>Whole genomes of Flavobacteriaceae.</title>
        <authorList>
            <person name="Stine C."/>
            <person name="Li C."/>
            <person name="Tadesse D."/>
        </authorList>
    </citation>
    <scope>NUCLEOTIDE SEQUENCE [LARGE SCALE GENOMIC DNA]</scope>
    <source>
        <strain evidence="3 4">CCUG 59446</strain>
    </source>
</reference>
<dbReference type="RefSeq" id="WP_089055627.1">
    <property type="nucleotide sequence ID" value="NZ_MUHA01000028.1"/>
</dbReference>
<gene>
    <name evidence="3" type="ORF">B0A75_17805</name>
</gene>
<dbReference type="InterPro" id="IPR003675">
    <property type="entry name" value="Rce1/LyrA-like_dom"/>
</dbReference>
<dbReference type="GO" id="GO:0080120">
    <property type="term" value="P:CAAX-box protein maturation"/>
    <property type="evidence" value="ECO:0007669"/>
    <property type="project" value="UniProtKB-ARBA"/>
</dbReference>
<comment type="caution">
    <text evidence="3">The sequence shown here is derived from an EMBL/GenBank/DDBJ whole genome shotgun (WGS) entry which is preliminary data.</text>
</comment>
<keyword evidence="1" id="KW-0812">Transmembrane</keyword>
<keyword evidence="4" id="KW-1185">Reference proteome</keyword>
<dbReference type="AlphaFoldDB" id="A0A226HP03"/>
<feature type="domain" description="CAAX prenyl protease 2/Lysostaphin resistance protein A-like" evidence="2">
    <location>
        <begin position="120"/>
        <end position="210"/>
    </location>
</feature>
<evidence type="ECO:0000313" key="3">
    <source>
        <dbReference type="EMBL" id="OXA95925.1"/>
    </source>
</evidence>
<dbReference type="PANTHER" id="PTHR39430">
    <property type="entry name" value="MEMBRANE-ASSOCIATED PROTEASE-RELATED"/>
    <property type="match status" value="1"/>
</dbReference>
<dbReference type="GO" id="GO:0004175">
    <property type="term" value="F:endopeptidase activity"/>
    <property type="evidence" value="ECO:0007669"/>
    <property type="project" value="UniProtKB-ARBA"/>
</dbReference>
<feature type="transmembrane region" description="Helical" evidence="1">
    <location>
        <begin position="239"/>
        <end position="259"/>
    </location>
</feature>
<dbReference type="Proteomes" id="UP000198336">
    <property type="component" value="Unassembled WGS sequence"/>
</dbReference>
<organism evidence="3 4">
    <name type="scientific">Flavobacterium oncorhynchi</name>
    <dbReference type="NCBI Taxonomy" id="728056"/>
    <lineage>
        <taxon>Bacteria</taxon>
        <taxon>Pseudomonadati</taxon>
        <taxon>Bacteroidota</taxon>
        <taxon>Flavobacteriia</taxon>
        <taxon>Flavobacteriales</taxon>
        <taxon>Flavobacteriaceae</taxon>
        <taxon>Flavobacterium</taxon>
    </lineage>
</organism>
<keyword evidence="1" id="KW-0472">Membrane</keyword>
<accession>A0A226HP03</accession>
<proteinExistence type="predicted"/>
<protein>
    <recommendedName>
        <fullName evidence="2">CAAX prenyl protease 2/Lysostaphin resistance protein A-like domain-containing protein</fullName>
    </recommendedName>
</protein>
<evidence type="ECO:0000259" key="2">
    <source>
        <dbReference type="Pfam" id="PF02517"/>
    </source>
</evidence>
<evidence type="ECO:0000313" key="4">
    <source>
        <dbReference type="Proteomes" id="UP000198336"/>
    </source>
</evidence>
<feature type="transmembrane region" description="Helical" evidence="1">
    <location>
        <begin position="43"/>
        <end position="63"/>
    </location>
</feature>
<sequence length="263" mass="28902">MTASKASVKYLFSIGRVLLFYICSVVIFATCSGAVKNVYFGDHLSFLASSILTFLLVIGFAKWEKLSLKDIGLKIDRGSFLRFSGGFVIGCVMVVVQAIIISSFAKVKFSLTFDIQLINVITSLILYFLIACREELVFRSYSLRSLAYSINAAKALVIITIIFIIEHVIGGSSWKMAILGSGFGGVLFGLSALKSKGLALPLGLHFSWNAAQWLLGFKNNTGVWREIVEKGQESHAENIGLAGFIFVMSVSIAAIWFFYKGRE</sequence>